<dbReference type="Pfam" id="PF07923">
    <property type="entry name" value="N1221"/>
    <property type="match status" value="1"/>
</dbReference>
<dbReference type="SMART" id="SM01293">
    <property type="entry name" value="DUF3402"/>
    <property type="match status" value="1"/>
</dbReference>
<evidence type="ECO:0000259" key="2">
    <source>
        <dbReference type="SMART" id="SM01292"/>
    </source>
</evidence>
<protein>
    <recommendedName>
        <fullName evidence="6">Factor arrest protein 11</fullName>
    </recommendedName>
</protein>
<dbReference type="SMART" id="SM01292">
    <property type="entry name" value="N1221"/>
    <property type="match status" value="1"/>
</dbReference>
<evidence type="ECO:0008006" key="6">
    <source>
        <dbReference type="Google" id="ProtNLM"/>
    </source>
</evidence>
<dbReference type="eggNOG" id="KOG3680">
    <property type="taxonomic scope" value="Eukaryota"/>
</dbReference>
<dbReference type="HOGENOM" id="CLU_003184_1_0_1"/>
<dbReference type="EMBL" id="AOGT01002369">
    <property type="protein sequence ID" value="EMG45691.1"/>
    <property type="molecule type" value="Genomic_DNA"/>
</dbReference>
<evidence type="ECO:0000256" key="1">
    <source>
        <dbReference type="SAM" id="MobiDB-lite"/>
    </source>
</evidence>
<feature type="compositionally biased region" description="Basic and acidic residues" evidence="1">
    <location>
        <begin position="57"/>
        <end position="66"/>
    </location>
</feature>
<organism evidence="4 5">
    <name type="scientific">Candida maltosa (strain Xu316)</name>
    <name type="common">Yeast</name>
    <dbReference type="NCBI Taxonomy" id="1245528"/>
    <lineage>
        <taxon>Eukaryota</taxon>
        <taxon>Fungi</taxon>
        <taxon>Dikarya</taxon>
        <taxon>Ascomycota</taxon>
        <taxon>Saccharomycotina</taxon>
        <taxon>Pichiomycetes</taxon>
        <taxon>Debaryomycetaceae</taxon>
        <taxon>Candida/Lodderomyces clade</taxon>
        <taxon>Candida</taxon>
    </lineage>
</organism>
<dbReference type="AlphaFoldDB" id="M3IHB5"/>
<dbReference type="OMA" id="KMTRAMR"/>
<dbReference type="InterPro" id="IPR021819">
    <property type="entry name" value="Far11/STRP_C"/>
</dbReference>
<dbReference type="PANTHER" id="PTHR13239">
    <property type="entry name" value="PROTEIN REQUIRED FOR HYPHAL ANASTOMOSIS HAM-2"/>
    <property type="match status" value="1"/>
</dbReference>
<feature type="region of interest" description="Disordered" evidence="1">
    <location>
        <begin position="46"/>
        <end position="67"/>
    </location>
</feature>
<reference evidence="4 5" key="1">
    <citation type="submission" date="2013-02" db="EMBL/GenBank/DDBJ databases">
        <title>Genome sequence of Candida maltosa Xu316, a potential industrial strain for xylitol and ethanol production.</title>
        <authorList>
            <person name="Yu J."/>
            <person name="Wang Q."/>
            <person name="Geng X."/>
            <person name="Bao W."/>
            <person name="He P."/>
            <person name="Cai J."/>
        </authorList>
    </citation>
    <scope>NUCLEOTIDE SEQUENCE [LARGE SCALE GENOMIC DNA]</scope>
    <source>
        <strain evidence="5">Xu316</strain>
    </source>
</reference>
<accession>M3IHB5</accession>
<proteinExistence type="predicted"/>
<dbReference type="PANTHER" id="PTHR13239:SF4">
    <property type="entry name" value="AT25231P"/>
    <property type="match status" value="1"/>
</dbReference>
<dbReference type="GO" id="GO:0005829">
    <property type="term" value="C:cytosol"/>
    <property type="evidence" value="ECO:0007669"/>
    <property type="project" value="TreeGrafter"/>
</dbReference>
<dbReference type="InterPro" id="IPR040185">
    <property type="entry name" value="Far11/STRP"/>
</dbReference>
<evidence type="ECO:0000313" key="4">
    <source>
        <dbReference type="EMBL" id="EMG45691.1"/>
    </source>
</evidence>
<feature type="domain" description="Far11/STRP N-terminal" evidence="2">
    <location>
        <begin position="80"/>
        <end position="353"/>
    </location>
</feature>
<sequence length="912" mass="106169">MQSDELISIDQLEDQIIDHPDASTKQDLNESLDETFQKKLNARAEQIRSSSNSNKQHVKDQNKDSNQDANSINYQFLITKSHLDYNHLDYGSLDQELSEWFTSIDLKVIGGLSVLSHVYESEKGDVNTAIERFSQNESVEDVTTTSLKTILYYSFGEYATKKTREDQLQQIEMNNLVLIQKKVYEPLIRILQRFMTSQIEKIENDKQNSCLSSAVESEYFRILTLFYFLINVAILHPDKCYLFKKCLSKSDIMTSILEFIEHWKWYPNNSHRTRYLILIVNKLIFLELGDSDHLKKCDDFLVNLHKVKNKDAKIDSGNVLTCSPLDYFVFREDLLDKYPLYDKTELQPYDFESFKNALEDESSTESVESRSSTIEGKYRYFMAVHGGSNSLSNLIEPPKTNKSHSILGQLPTQTVHIATPVPSPKLMASDYMSGGEKIRKSYQVNQAMPMIYPNDGESALNVPFAMKEADEILKNAVYESYSTKRLWKEREMFMQQERGYVDTYKNKNKHPKDLNEFDYDFVGLKAKFSENLPEIESMERIETLYAKNLCRLHTLVEVLMETIKVNRLDYNFNFAELELNPETSILRNKAARNFHRNEETRKRVEMVLLSQLEINNVKEITLKATTSILIMLLKWFKISHVLKGFYFSSLLFDQQFFTISLDYLSRCFNNPNLQSATTEKRDELTEYEILINQNKLTNPKISIPKFEFFTNCLQLNTENTKYELINKSFISNLPEKLDSNNVNHVYISKFNGNFAFILTNILTITNKILIKNQSQRIFTLNDLKPSELYKMILINYDCEAFNKPILKALKKLIPYQGRKWKSANMDLISQIYLNLKLSMKDNWLSGKDLESDFNNSYDQEIALRGLLQFYNVRNYPDQMESIGYEVNRDLANVPQLSLSDSNEGAIVDNVIL</sequence>
<dbReference type="GO" id="GO:0007010">
    <property type="term" value="P:cytoskeleton organization"/>
    <property type="evidence" value="ECO:0007669"/>
    <property type="project" value="TreeGrafter"/>
</dbReference>
<dbReference type="OrthoDB" id="18234at2759"/>
<dbReference type="Pfam" id="PF11882">
    <property type="entry name" value="DUF3402"/>
    <property type="match status" value="1"/>
</dbReference>
<gene>
    <name evidence="4" type="ORF">G210_4102</name>
</gene>
<name>M3IHB5_CANMX</name>
<dbReference type="Proteomes" id="UP000011777">
    <property type="component" value="Unassembled WGS sequence"/>
</dbReference>
<comment type="caution">
    <text evidence="4">The sequence shown here is derived from an EMBL/GenBank/DDBJ whole genome shotgun (WGS) entry which is preliminary data.</text>
</comment>
<keyword evidence="5" id="KW-1185">Reference proteome</keyword>
<dbReference type="InterPro" id="IPR012486">
    <property type="entry name" value="Far11/STRP_N"/>
</dbReference>
<evidence type="ECO:0000259" key="3">
    <source>
        <dbReference type="SMART" id="SM01293"/>
    </source>
</evidence>
<feature type="domain" description="Far11/STRP C-terminal" evidence="3">
    <location>
        <begin position="463"/>
        <end position="900"/>
    </location>
</feature>
<evidence type="ECO:0000313" key="5">
    <source>
        <dbReference type="Proteomes" id="UP000011777"/>
    </source>
</evidence>
<dbReference type="STRING" id="1245528.M3IHB5"/>